<proteinExistence type="predicted"/>
<dbReference type="EMBL" id="CM042018">
    <property type="protein sequence ID" value="KAI3827434.1"/>
    <property type="molecule type" value="Genomic_DNA"/>
</dbReference>
<name>A0ACB9K5F2_9ASTR</name>
<reference evidence="1 2" key="2">
    <citation type="journal article" date="2022" name="Mol. Ecol. Resour.">
        <title>The genomes of chicory, endive, great burdock and yacon provide insights into Asteraceae paleo-polyploidization history and plant inulin production.</title>
        <authorList>
            <person name="Fan W."/>
            <person name="Wang S."/>
            <person name="Wang H."/>
            <person name="Wang A."/>
            <person name="Jiang F."/>
            <person name="Liu H."/>
            <person name="Zhao H."/>
            <person name="Xu D."/>
            <person name="Zhang Y."/>
        </authorList>
    </citation>
    <scope>NUCLEOTIDE SEQUENCE [LARGE SCALE GENOMIC DNA]</scope>
    <source>
        <strain evidence="2">cv. Yunnan</strain>
        <tissue evidence="1">Leaves</tissue>
    </source>
</reference>
<protein>
    <submittedName>
        <fullName evidence="1">Uncharacterized protein</fullName>
    </submittedName>
</protein>
<keyword evidence="2" id="KW-1185">Reference proteome</keyword>
<accession>A0ACB9K5F2</accession>
<gene>
    <name evidence="1" type="ORF">L1987_01509</name>
</gene>
<evidence type="ECO:0000313" key="2">
    <source>
        <dbReference type="Proteomes" id="UP001056120"/>
    </source>
</evidence>
<organism evidence="1 2">
    <name type="scientific">Smallanthus sonchifolius</name>
    <dbReference type="NCBI Taxonomy" id="185202"/>
    <lineage>
        <taxon>Eukaryota</taxon>
        <taxon>Viridiplantae</taxon>
        <taxon>Streptophyta</taxon>
        <taxon>Embryophyta</taxon>
        <taxon>Tracheophyta</taxon>
        <taxon>Spermatophyta</taxon>
        <taxon>Magnoliopsida</taxon>
        <taxon>eudicotyledons</taxon>
        <taxon>Gunneridae</taxon>
        <taxon>Pentapetalae</taxon>
        <taxon>asterids</taxon>
        <taxon>campanulids</taxon>
        <taxon>Asterales</taxon>
        <taxon>Asteraceae</taxon>
        <taxon>Asteroideae</taxon>
        <taxon>Heliantheae alliance</taxon>
        <taxon>Millerieae</taxon>
        <taxon>Smallanthus</taxon>
    </lineage>
</organism>
<reference evidence="2" key="1">
    <citation type="journal article" date="2022" name="Mol. Ecol. Resour.">
        <title>The genomes of chicory, endive, great burdock and yacon provide insights into Asteraceae palaeo-polyploidization history and plant inulin production.</title>
        <authorList>
            <person name="Fan W."/>
            <person name="Wang S."/>
            <person name="Wang H."/>
            <person name="Wang A."/>
            <person name="Jiang F."/>
            <person name="Liu H."/>
            <person name="Zhao H."/>
            <person name="Xu D."/>
            <person name="Zhang Y."/>
        </authorList>
    </citation>
    <scope>NUCLEOTIDE SEQUENCE [LARGE SCALE GENOMIC DNA]</scope>
    <source>
        <strain evidence="2">cv. Yunnan</strain>
    </source>
</reference>
<dbReference type="Proteomes" id="UP001056120">
    <property type="component" value="Linkage Group LG01"/>
</dbReference>
<comment type="caution">
    <text evidence="1">The sequence shown here is derived from an EMBL/GenBank/DDBJ whole genome shotgun (WGS) entry which is preliminary data.</text>
</comment>
<evidence type="ECO:0000313" key="1">
    <source>
        <dbReference type="EMBL" id="KAI3827434.1"/>
    </source>
</evidence>
<sequence>MLAPIAEAIVLLLGVLILTGSGNLELRIKTLDLGRCTIDDLSAVTEIEMLSNMYFFHSFSSITPPQRLHESHGTWISHKRAIEDALMKVD</sequence>